<dbReference type="CDD" id="cd17039">
    <property type="entry name" value="Ubl_ubiquitin_like"/>
    <property type="match status" value="1"/>
</dbReference>
<comment type="caution">
    <text evidence="1">The sequence shown here is derived from an EMBL/GenBank/DDBJ whole genome shotgun (WGS) entry which is preliminary data.</text>
</comment>
<evidence type="ECO:0000313" key="2">
    <source>
        <dbReference type="Proteomes" id="UP001280581"/>
    </source>
</evidence>
<dbReference type="AlphaFoldDB" id="A0AAN6RHU0"/>
<dbReference type="EMBL" id="WVTA01000004">
    <property type="protein sequence ID" value="KAK3213815.1"/>
    <property type="molecule type" value="Genomic_DNA"/>
</dbReference>
<name>A0AAN6RHU0_9PLEO</name>
<organism evidence="1 2">
    <name type="scientific">Pseudopithomyces chartarum</name>
    <dbReference type="NCBI Taxonomy" id="1892770"/>
    <lineage>
        <taxon>Eukaryota</taxon>
        <taxon>Fungi</taxon>
        <taxon>Dikarya</taxon>
        <taxon>Ascomycota</taxon>
        <taxon>Pezizomycotina</taxon>
        <taxon>Dothideomycetes</taxon>
        <taxon>Pleosporomycetidae</taxon>
        <taxon>Pleosporales</taxon>
        <taxon>Massarineae</taxon>
        <taxon>Didymosphaeriaceae</taxon>
        <taxon>Pseudopithomyces</taxon>
    </lineage>
</organism>
<sequence>MSAHRPLTPTSSYYLKVKDQNGAEYFLPIADETKTVAYAKELIRKLTRMYVQKLEVKDGEEWRELDDQKTLVEEGVGENSDVLAELFSTG</sequence>
<protein>
    <recommendedName>
        <fullName evidence="3">Ubiquitin-like domain-containing protein</fullName>
    </recommendedName>
</protein>
<gene>
    <name evidence="1" type="ORF">GRF29_28g1154934</name>
</gene>
<dbReference type="SUPFAM" id="SSF54236">
    <property type="entry name" value="Ubiquitin-like"/>
    <property type="match status" value="1"/>
</dbReference>
<dbReference type="Proteomes" id="UP001280581">
    <property type="component" value="Unassembled WGS sequence"/>
</dbReference>
<keyword evidence="2" id="KW-1185">Reference proteome</keyword>
<dbReference type="InterPro" id="IPR029071">
    <property type="entry name" value="Ubiquitin-like_domsf"/>
</dbReference>
<reference evidence="1 2" key="1">
    <citation type="submission" date="2021-02" db="EMBL/GenBank/DDBJ databases">
        <title>Genome assembly of Pseudopithomyces chartarum.</title>
        <authorList>
            <person name="Jauregui R."/>
            <person name="Singh J."/>
            <person name="Voisey C."/>
        </authorList>
    </citation>
    <scope>NUCLEOTIDE SEQUENCE [LARGE SCALE GENOMIC DNA]</scope>
    <source>
        <strain evidence="1 2">AGR01</strain>
    </source>
</reference>
<accession>A0AAN6RHU0</accession>
<evidence type="ECO:0000313" key="1">
    <source>
        <dbReference type="EMBL" id="KAK3213815.1"/>
    </source>
</evidence>
<proteinExistence type="predicted"/>
<evidence type="ECO:0008006" key="3">
    <source>
        <dbReference type="Google" id="ProtNLM"/>
    </source>
</evidence>